<evidence type="ECO:0000313" key="2">
    <source>
        <dbReference type="EMBL" id="KAK0500990.1"/>
    </source>
</evidence>
<dbReference type="AlphaFoldDB" id="A0AA39QFB5"/>
<name>A0AA39QFB5_9AGAR</name>
<dbReference type="EMBL" id="JAUEPU010000007">
    <property type="protein sequence ID" value="KAK0500990.1"/>
    <property type="molecule type" value="Genomic_DNA"/>
</dbReference>
<dbReference type="Pfam" id="PF00651">
    <property type="entry name" value="BTB"/>
    <property type="match status" value="1"/>
</dbReference>
<gene>
    <name evidence="2" type="ORF">EDD18DRAFT_1459631</name>
</gene>
<dbReference type="InterPro" id="IPR011333">
    <property type="entry name" value="SKP1/BTB/POZ_sf"/>
</dbReference>
<protein>
    <recommendedName>
        <fullName evidence="1">BTB domain-containing protein</fullName>
    </recommendedName>
</protein>
<reference evidence="2" key="1">
    <citation type="submission" date="2023-06" db="EMBL/GenBank/DDBJ databases">
        <authorList>
            <consortium name="Lawrence Berkeley National Laboratory"/>
            <person name="Ahrendt S."/>
            <person name="Sahu N."/>
            <person name="Indic B."/>
            <person name="Wong-Bajracharya J."/>
            <person name="Merenyi Z."/>
            <person name="Ke H.-M."/>
            <person name="Monk M."/>
            <person name="Kocsube S."/>
            <person name="Drula E."/>
            <person name="Lipzen A."/>
            <person name="Balint B."/>
            <person name="Henrissat B."/>
            <person name="Andreopoulos B."/>
            <person name="Martin F.M."/>
            <person name="Harder C.B."/>
            <person name="Rigling D."/>
            <person name="Ford K.L."/>
            <person name="Foster G.D."/>
            <person name="Pangilinan J."/>
            <person name="Papanicolaou A."/>
            <person name="Barry K."/>
            <person name="LaButti K."/>
            <person name="Viragh M."/>
            <person name="Koriabine M."/>
            <person name="Yan M."/>
            <person name="Riley R."/>
            <person name="Champramary S."/>
            <person name="Plett K.L."/>
            <person name="Tsai I.J."/>
            <person name="Slot J."/>
            <person name="Sipos G."/>
            <person name="Plett J."/>
            <person name="Nagy L.G."/>
            <person name="Grigoriev I.V."/>
        </authorList>
    </citation>
    <scope>NUCLEOTIDE SEQUENCE</scope>
    <source>
        <strain evidence="2">HWK02</strain>
    </source>
</reference>
<organism evidence="2 3">
    <name type="scientific">Armillaria luteobubalina</name>
    <dbReference type="NCBI Taxonomy" id="153913"/>
    <lineage>
        <taxon>Eukaryota</taxon>
        <taxon>Fungi</taxon>
        <taxon>Dikarya</taxon>
        <taxon>Basidiomycota</taxon>
        <taxon>Agaricomycotina</taxon>
        <taxon>Agaricomycetes</taxon>
        <taxon>Agaricomycetidae</taxon>
        <taxon>Agaricales</taxon>
        <taxon>Marasmiineae</taxon>
        <taxon>Physalacriaceae</taxon>
        <taxon>Armillaria</taxon>
    </lineage>
</organism>
<comment type="caution">
    <text evidence="2">The sequence shown here is derived from an EMBL/GenBank/DDBJ whole genome shotgun (WGS) entry which is preliminary data.</text>
</comment>
<feature type="domain" description="BTB" evidence="1">
    <location>
        <begin position="21"/>
        <end position="123"/>
    </location>
</feature>
<dbReference type="InterPro" id="IPR000210">
    <property type="entry name" value="BTB/POZ_dom"/>
</dbReference>
<accession>A0AA39QFB5</accession>
<evidence type="ECO:0000313" key="3">
    <source>
        <dbReference type="Proteomes" id="UP001175228"/>
    </source>
</evidence>
<sequence>MYAEPFPITTADAPFDDPTDDVDLVIRTVDNVEFFVLSVLLTLQSPSPFFRHALQDSRHTEERHGHPVLCVKEDSQTFRDILRFCYPYVAPKIESAKQIQEVGMALEKYCMDRAMERLVQAVRASSVISEQPLRVSAAAFANGWKEIGEIAARNILAIPLSQAILDVEELNIISTRHLYRLETYRAHCGKAAQMEGPYPWLWECSGLTFLLRTVSSTSTTPCRWCGKSIGYVAGRDFYGHPWFDRTYFPLVNSKLLLEPRPQIALDNDIIGLAISASIQECSMGSWASAACSQIHRLGEMVAQEIDRRISEVPLDIEWKKTT</sequence>
<proteinExistence type="predicted"/>
<dbReference type="Gene3D" id="3.30.710.10">
    <property type="entry name" value="Potassium Channel Kv1.1, Chain A"/>
    <property type="match status" value="1"/>
</dbReference>
<evidence type="ECO:0000259" key="1">
    <source>
        <dbReference type="Pfam" id="PF00651"/>
    </source>
</evidence>
<keyword evidence="3" id="KW-1185">Reference proteome</keyword>
<dbReference type="Proteomes" id="UP001175228">
    <property type="component" value="Unassembled WGS sequence"/>
</dbReference>